<sequence>MTFYIVNLFVMMFYSTSIKMTKFKNRNALILFFLVTHFTIISGFRAVSVGTDTFNYNTIFSSTSLSSVEHIIQNSRFVGYELLMKLIGTFPNGNYQIFLLLIAFLTNFLFLVTIYRVCSDLIYQAGYLYYILYYFISTMNITRQMFAVSLCFCSIYYLIKKKYLKYFLLVLCAFLIHSTAVTAFIFPILYKVRWNYFKYALLVVMTILIGRGSSLLMGIFSTFVRGYSIYENAMIYQNEGNRIYLTLFLTGILFICIFFSLQLKNNFSQSVYFFQAVIIISVVMGIIFAKDSLIIRAQQYFEITIILYFPLFYRELKDVVVGDYKKYTSILRIAYIIFFVMLLIPFLMQLYSNYGGIIPYKTGI</sequence>
<name>R2P2M9_9ENTE</name>
<dbReference type="InterPro" id="IPR049458">
    <property type="entry name" value="EpsG-like"/>
</dbReference>
<dbReference type="PATRIC" id="fig|1158601.3.peg.2066"/>
<proteinExistence type="predicted"/>
<organism evidence="2 4">
    <name type="scientific">Enterococcus malodoratus ATCC 43197</name>
    <dbReference type="NCBI Taxonomy" id="1158601"/>
    <lineage>
        <taxon>Bacteria</taxon>
        <taxon>Bacillati</taxon>
        <taxon>Bacillota</taxon>
        <taxon>Bacilli</taxon>
        <taxon>Lactobacillales</taxon>
        <taxon>Enterococcaceae</taxon>
        <taxon>Enterococcus</taxon>
    </lineage>
</organism>
<feature type="transmembrane region" description="Helical" evidence="1">
    <location>
        <begin position="121"/>
        <end position="136"/>
    </location>
</feature>
<dbReference type="STRING" id="71451.RV07_GL004295"/>
<dbReference type="AlphaFoldDB" id="R2P2M9"/>
<dbReference type="Proteomes" id="UP000013783">
    <property type="component" value="Unassembled WGS sequence"/>
</dbReference>
<evidence type="ECO:0000256" key="1">
    <source>
        <dbReference type="SAM" id="Phobius"/>
    </source>
</evidence>
<feature type="transmembrane region" description="Helical" evidence="1">
    <location>
        <begin position="243"/>
        <end position="263"/>
    </location>
</feature>
<dbReference type="EMBL" id="AJAK01000015">
    <property type="protein sequence ID" value="EOH77458.1"/>
    <property type="molecule type" value="Genomic_DNA"/>
</dbReference>
<feature type="transmembrane region" description="Helical" evidence="1">
    <location>
        <begin position="196"/>
        <end position="223"/>
    </location>
</feature>
<keyword evidence="1" id="KW-0472">Membrane</keyword>
<evidence type="ECO:0000313" key="4">
    <source>
        <dbReference type="Proteomes" id="UP000013783"/>
    </source>
</evidence>
<feature type="transmembrane region" description="Helical" evidence="1">
    <location>
        <begin position="166"/>
        <end position="190"/>
    </location>
</feature>
<dbReference type="eggNOG" id="ENOG50307JY">
    <property type="taxonomic scope" value="Bacteria"/>
</dbReference>
<dbReference type="EMBL" id="ASWA01000004">
    <property type="protein sequence ID" value="EOT64128.1"/>
    <property type="molecule type" value="Genomic_DNA"/>
</dbReference>
<keyword evidence="1" id="KW-0812">Transmembrane</keyword>
<reference evidence="2 4" key="1">
    <citation type="submission" date="2013-02" db="EMBL/GenBank/DDBJ databases">
        <title>The Genome Sequence of Enterococcus malodoratus ATCC_43197.</title>
        <authorList>
            <consortium name="The Broad Institute Genome Sequencing Platform"/>
            <consortium name="The Broad Institute Genome Sequencing Center for Infectious Disease"/>
            <person name="Earl A.M."/>
            <person name="Gilmore M.S."/>
            <person name="Lebreton F."/>
            <person name="Walker B."/>
            <person name="Young S.K."/>
            <person name="Zeng Q."/>
            <person name="Gargeya S."/>
            <person name="Fitzgerald M."/>
            <person name="Haas B."/>
            <person name="Abouelleil A."/>
            <person name="Alvarado L."/>
            <person name="Arachchi H.M."/>
            <person name="Berlin A.M."/>
            <person name="Chapman S.B."/>
            <person name="Dewar J."/>
            <person name="Goldberg J."/>
            <person name="Griggs A."/>
            <person name="Gujja S."/>
            <person name="Hansen M."/>
            <person name="Howarth C."/>
            <person name="Imamovic A."/>
            <person name="Larimer J."/>
            <person name="McCowan C."/>
            <person name="Murphy C."/>
            <person name="Neiman D."/>
            <person name="Pearson M."/>
            <person name="Priest M."/>
            <person name="Roberts A."/>
            <person name="Saif S."/>
            <person name="Shea T."/>
            <person name="Sisk P."/>
            <person name="Sykes S."/>
            <person name="Wortman J."/>
            <person name="Nusbaum C."/>
            <person name="Birren B."/>
        </authorList>
    </citation>
    <scope>NUCLEOTIDE SEQUENCE [LARGE SCALE GENOMIC DNA]</scope>
    <source>
        <strain evidence="2 4">ATCC 43197</strain>
    </source>
</reference>
<feature type="transmembrane region" description="Helical" evidence="1">
    <location>
        <begin position="269"/>
        <end position="289"/>
    </location>
</feature>
<feature type="transmembrane region" description="Helical" evidence="1">
    <location>
        <begin position="333"/>
        <end position="351"/>
    </location>
</feature>
<dbReference type="Proteomes" id="UP000014148">
    <property type="component" value="Unassembled WGS sequence"/>
</dbReference>
<evidence type="ECO:0000313" key="5">
    <source>
        <dbReference type="Proteomes" id="UP000014148"/>
    </source>
</evidence>
<reference evidence="3 5" key="2">
    <citation type="submission" date="2013-03" db="EMBL/GenBank/DDBJ databases">
        <title>The Genome Sequence of Enterococcus malodoratus ATCC_43197 (PacBio/Illumina hybrid assembly).</title>
        <authorList>
            <consortium name="The Broad Institute Genomics Platform"/>
            <consortium name="The Broad Institute Genome Sequencing Center for Infectious Disease"/>
            <person name="Earl A."/>
            <person name="Russ C."/>
            <person name="Gilmore M."/>
            <person name="Surin D."/>
            <person name="Walker B."/>
            <person name="Young S."/>
            <person name="Zeng Q."/>
            <person name="Gargeya S."/>
            <person name="Fitzgerald M."/>
            <person name="Haas B."/>
            <person name="Abouelleil A."/>
            <person name="Allen A.W."/>
            <person name="Alvarado L."/>
            <person name="Arachchi H.M."/>
            <person name="Berlin A.M."/>
            <person name="Chapman S.B."/>
            <person name="Gainer-Dewar J."/>
            <person name="Goldberg J."/>
            <person name="Griggs A."/>
            <person name="Gujja S."/>
            <person name="Hansen M."/>
            <person name="Howarth C."/>
            <person name="Imamovic A."/>
            <person name="Ireland A."/>
            <person name="Larimer J."/>
            <person name="McCowan C."/>
            <person name="Murphy C."/>
            <person name="Pearson M."/>
            <person name="Poon T.W."/>
            <person name="Priest M."/>
            <person name="Roberts A."/>
            <person name="Saif S."/>
            <person name="Shea T."/>
            <person name="Sisk P."/>
            <person name="Sykes S."/>
            <person name="Wortman J."/>
            <person name="Nusbaum C."/>
            <person name="Birren B."/>
        </authorList>
    </citation>
    <scope>NUCLEOTIDE SEQUENCE [LARGE SCALE GENOMIC DNA]</scope>
    <source>
        <strain evidence="3 5">ATCC 43197</strain>
    </source>
</reference>
<evidence type="ECO:0000313" key="2">
    <source>
        <dbReference type="EMBL" id="EOH77458.1"/>
    </source>
</evidence>
<dbReference type="RefSeq" id="WP_010740930.1">
    <property type="nucleotide sequence ID" value="NZ_KB946250.1"/>
</dbReference>
<keyword evidence="5" id="KW-1185">Reference proteome</keyword>
<accession>R2P2M9</accession>
<feature type="transmembrane region" description="Helical" evidence="1">
    <location>
        <begin position="95"/>
        <end position="114"/>
    </location>
</feature>
<keyword evidence="1" id="KW-1133">Transmembrane helix</keyword>
<evidence type="ECO:0000313" key="3">
    <source>
        <dbReference type="EMBL" id="EOT64128.1"/>
    </source>
</evidence>
<dbReference type="OrthoDB" id="1649543at2"/>
<dbReference type="Pfam" id="PF14897">
    <property type="entry name" value="EpsG"/>
    <property type="match status" value="1"/>
</dbReference>
<evidence type="ECO:0008006" key="6">
    <source>
        <dbReference type="Google" id="ProtNLM"/>
    </source>
</evidence>
<comment type="caution">
    <text evidence="2">The sequence shown here is derived from an EMBL/GenBank/DDBJ whole genome shotgun (WGS) entry which is preliminary data.</text>
</comment>
<protein>
    <recommendedName>
        <fullName evidence="6">EpsG family protein</fullName>
    </recommendedName>
</protein>
<gene>
    <name evidence="3" type="ORF">I585_03325</name>
    <name evidence="2" type="ORF">UAI_02095</name>
</gene>